<feature type="chain" id="PRO_5046123519" evidence="1">
    <location>
        <begin position="22"/>
        <end position="102"/>
    </location>
</feature>
<gene>
    <name evidence="2" type="ORF">ACFODZ_13820</name>
</gene>
<keyword evidence="3" id="KW-1185">Reference proteome</keyword>
<accession>A0ABV7JF76</accession>
<feature type="signal peptide" evidence="1">
    <location>
        <begin position="1"/>
        <end position="21"/>
    </location>
</feature>
<proteinExistence type="predicted"/>
<evidence type="ECO:0000313" key="2">
    <source>
        <dbReference type="EMBL" id="MFC3195326.1"/>
    </source>
</evidence>
<reference evidence="3" key="1">
    <citation type="journal article" date="2019" name="Int. J. Syst. Evol. Microbiol.">
        <title>The Global Catalogue of Microorganisms (GCM) 10K type strain sequencing project: providing services to taxonomists for standard genome sequencing and annotation.</title>
        <authorList>
            <consortium name="The Broad Institute Genomics Platform"/>
            <consortium name="The Broad Institute Genome Sequencing Center for Infectious Disease"/>
            <person name="Wu L."/>
            <person name="Ma J."/>
        </authorList>
    </citation>
    <scope>NUCLEOTIDE SEQUENCE [LARGE SCALE GENOMIC DNA]</scope>
    <source>
        <strain evidence="3">KCTC 42953</strain>
    </source>
</reference>
<protein>
    <submittedName>
        <fullName evidence="2">Uncharacterized protein</fullName>
    </submittedName>
</protein>
<organism evidence="2 3">
    <name type="scientific">Marinicella sediminis</name>
    <dbReference type="NCBI Taxonomy" id="1792834"/>
    <lineage>
        <taxon>Bacteria</taxon>
        <taxon>Pseudomonadati</taxon>
        <taxon>Pseudomonadota</taxon>
        <taxon>Gammaproteobacteria</taxon>
        <taxon>Lysobacterales</taxon>
        <taxon>Marinicellaceae</taxon>
        <taxon>Marinicella</taxon>
    </lineage>
</organism>
<comment type="caution">
    <text evidence="2">The sequence shown here is derived from an EMBL/GenBank/DDBJ whole genome shotgun (WGS) entry which is preliminary data.</text>
</comment>
<dbReference type="EMBL" id="JBHRTS010000007">
    <property type="protein sequence ID" value="MFC3195326.1"/>
    <property type="molecule type" value="Genomic_DNA"/>
</dbReference>
<evidence type="ECO:0000313" key="3">
    <source>
        <dbReference type="Proteomes" id="UP001595533"/>
    </source>
</evidence>
<name>A0ABV7JF76_9GAMM</name>
<sequence length="102" mass="11251">MKYTLSLTVMLILVIANDVQAFPADPGLGDVIVCRHVHEDGQIEQFAVVQATQSCPPYVEQVSINGQIYTITTTMDGSWSSPPKQDQSNPTCWNEEILLPTD</sequence>
<keyword evidence="1" id="KW-0732">Signal</keyword>
<dbReference type="RefSeq" id="WP_157892832.1">
    <property type="nucleotide sequence ID" value="NZ_JBHRTS010000007.1"/>
</dbReference>
<dbReference type="Proteomes" id="UP001595533">
    <property type="component" value="Unassembled WGS sequence"/>
</dbReference>
<evidence type="ECO:0000256" key="1">
    <source>
        <dbReference type="SAM" id="SignalP"/>
    </source>
</evidence>